<dbReference type="RefSeq" id="WP_068954069.1">
    <property type="nucleotide sequence ID" value="NZ_LGLV01000006.1"/>
</dbReference>
<dbReference type="Gene3D" id="3.90.470.20">
    <property type="entry name" value="4'-phosphopantetheinyl transferase domain"/>
    <property type="match status" value="2"/>
</dbReference>
<name>A0A1C7P3N0_9HYPH</name>
<dbReference type="Proteomes" id="UP000093111">
    <property type="component" value="Unassembled WGS sequence"/>
</dbReference>
<dbReference type="PANTHER" id="PTHR12215">
    <property type="entry name" value="PHOSPHOPANTETHEINE TRANSFERASE"/>
    <property type="match status" value="1"/>
</dbReference>
<keyword evidence="5" id="KW-1185">Reference proteome</keyword>
<reference evidence="4 5" key="1">
    <citation type="journal article" date="2016" name="Syst. Appl. Microbiol.">
        <title>Pararhizobium polonicum sp. nov. isolated from tumors on stone fruit rootstocks.</title>
        <authorList>
            <person name="Pulawska J."/>
            <person name="Kuzmanovic N."/>
            <person name="Willems A."/>
            <person name="Pothier J.F."/>
        </authorList>
    </citation>
    <scope>NUCLEOTIDE SEQUENCE [LARGE SCALE GENOMIC DNA]</scope>
    <source>
        <strain evidence="4 5">F5.1</strain>
    </source>
</reference>
<dbReference type="InterPro" id="IPR008278">
    <property type="entry name" value="4-PPantetheinyl_Trfase_dom"/>
</dbReference>
<dbReference type="OrthoDB" id="9808281at2"/>
<organism evidence="4 5">
    <name type="scientific">Pararhizobium polonicum</name>
    <dbReference type="NCBI Taxonomy" id="1612624"/>
    <lineage>
        <taxon>Bacteria</taxon>
        <taxon>Pseudomonadati</taxon>
        <taxon>Pseudomonadota</taxon>
        <taxon>Alphaproteobacteria</taxon>
        <taxon>Hyphomicrobiales</taxon>
        <taxon>Rhizobiaceae</taxon>
        <taxon>Rhizobium/Agrobacterium group</taxon>
        <taxon>Pararhizobium</taxon>
    </lineage>
</organism>
<dbReference type="InterPro" id="IPR050559">
    <property type="entry name" value="P-Pant_transferase_sf"/>
</dbReference>
<dbReference type="PATRIC" id="fig|1612624.7.peg.3694"/>
<dbReference type="GO" id="GO:0008897">
    <property type="term" value="F:holo-[acyl-carrier-protein] synthase activity"/>
    <property type="evidence" value="ECO:0007669"/>
    <property type="project" value="InterPro"/>
</dbReference>
<comment type="caution">
    <text evidence="4">The sequence shown here is derived from an EMBL/GenBank/DDBJ whole genome shotgun (WGS) entry which is preliminary data.</text>
</comment>
<feature type="domain" description="4'-phosphopantetheinyl transferase" evidence="3">
    <location>
        <begin position="138"/>
        <end position="241"/>
    </location>
</feature>
<dbReference type="GO" id="GO:0019878">
    <property type="term" value="P:lysine biosynthetic process via aminoadipic acid"/>
    <property type="evidence" value="ECO:0007669"/>
    <property type="project" value="TreeGrafter"/>
</dbReference>
<keyword evidence="2" id="KW-0808">Transferase</keyword>
<dbReference type="PANTHER" id="PTHR12215:SF10">
    <property type="entry name" value="L-AMINOADIPATE-SEMIALDEHYDE DEHYDROGENASE-PHOSPHOPANTETHEINYL TRANSFERASE"/>
    <property type="match status" value="1"/>
</dbReference>
<dbReference type="SUPFAM" id="SSF56214">
    <property type="entry name" value="4'-phosphopantetheinyl transferase"/>
    <property type="match status" value="2"/>
</dbReference>
<dbReference type="GO" id="GO:0000287">
    <property type="term" value="F:magnesium ion binding"/>
    <property type="evidence" value="ECO:0007669"/>
    <property type="project" value="InterPro"/>
</dbReference>
<dbReference type="AlphaFoldDB" id="A0A1C7P3N0"/>
<protein>
    <recommendedName>
        <fullName evidence="3">4'-phosphopantetheinyl transferase domain-containing protein</fullName>
    </recommendedName>
</protein>
<gene>
    <name evidence="4" type="ORF">ADU59_10700</name>
</gene>
<accession>A0A1C7P3N0</accession>
<dbReference type="InterPro" id="IPR037143">
    <property type="entry name" value="4-PPantetheinyl_Trfase_dom_sf"/>
</dbReference>
<dbReference type="GO" id="GO:0005829">
    <property type="term" value="C:cytosol"/>
    <property type="evidence" value="ECO:0007669"/>
    <property type="project" value="TreeGrafter"/>
</dbReference>
<dbReference type="EMBL" id="LGLV01000006">
    <property type="protein sequence ID" value="OBZ95811.1"/>
    <property type="molecule type" value="Genomic_DNA"/>
</dbReference>
<evidence type="ECO:0000313" key="5">
    <source>
        <dbReference type="Proteomes" id="UP000093111"/>
    </source>
</evidence>
<proteinExistence type="inferred from homology"/>
<dbReference type="STRING" id="1612624.ADU59_10700"/>
<sequence length="247" mass="27243">MNQLTFPWAGIERQALAFDDESTPGGAAIDVSTLPTEALSGGEMELLRSWLNDEENGRAERFLHGEDRRDFVAAHALLRMQLRDRFPDLLFPATIAAGEQGGKPRLSPTGNCDGGTVDFNISHTRGMAACVTAKDHDVGIDCEPLARKVDVALAEACFSQLECEWLETQRSLTPSIAFLHLWTLKEAMTKALGTGLTIDLKTFSVLPFPPRLVETSPDTGAQRRWAFWQWPSKDGFILAVAARDRDT</sequence>
<dbReference type="Pfam" id="PF01648">
    <property type="entry name" value="ACPS"/>
    <property type="match status" value="1"/>
</dbReference>
<comment type="similarity">
    <text evidence="1">Belongs to the P-Pant transferase superfamily. Gsp/Sfp/HetI/AcpT family.</text>
</comment>
<evidence type="ECO:0000259" key="3">
    <source>
        <dbReference type="Pfam" id="PF01648"/>
    </source>
</evidence>
<evidence type="ECO:0000256" key="1">
    <source>
        <dbReference type="ARBA" id="ARBA00010990"/>
    </source>
</evidence>
<evidence type="ECO:0000256" key="2">
    <source>
        <dbReference type="ARBA" id="ARBA00022679"/>
    </source>
</evidence>
<evidence type="ECO:0000313" key="4">
    <source>
        <dbReference type="EMBL" id="OBZ95811.1"/>
    </source>
</evidence>